<name>A0ABW2TSP9_9PSEU</name>
<gene>
    <name evidence="6" type="ORF">ACFQV2_25570</name>
</gene>
<evidence type="ECO:0000256" key="1">
    <source>
        <dbReference type="ARBA" id="ARBA00001961"/>
    </source>
</evidence>
<keyword evidence="7" id="KW-1185">Reference proteome</keyword>
<dbReference type="Pfam" id="PF13640">
    <property type="entry name" value="2OG-FeII_Oxy_3"/>
    <property type="match status" value="1"/>
</dbReference>
<dbReference type="InterPro" id="IPR006620">
    <property type="entry name" value="Pro_4_hyd_alph"/>
</dbReference>
<comment type="caution">
    <text evidence="6">The sequence shown here is derived from an EMBL/GenBank/DDBJ whole genome shotgun (WGS) entry which is preliminary data.</text>
</comment>
<proteinExistence type="predicted"/>
<evidence type="ECO:0000313" key="6">
    <source>
        <dbReference type="EMBL" id="MFC7616339.1"/>
    </source>
</evidence>
<dbReference type="EMBL" id="JBHTEY010000004">
    <property type="protein sequence ID" value="MFC7616339.1"/>
    <property type="molecule type" value="Genomic_DNA"/>
</dbReference>
<evidence type="ECO:0000256" key="2">
    <source>
        <dbReference type="ARBA" id="ARBA00022964"/>
    </source>
</evidence>
<accession>A0ABW2TSP9</accession>
<dbReference type="InterPro" id="IPR044862">
    <property type="entry name" value="Pro_4_hyd_alph_FE2OG_OXY"/>
</dbReference>
<dbReference type="PANTHER" id="PTHR12117:SF0">
    <property type="entry name" value="PROLYL 3-HYDROXYLASE OGFOD1"/>
    <property type="match status" value="1"/>
</dbReference>
<keyword evidence="2" id="KW-0223">Dioxygenase</keyword>
<dbReference type="InterPro" id="IPR051842">
    <property type="entry name" value="uS12_prolyl_hydroxylase"/>
</dbReference>
<dbReference type="SMART" id="SM00702">
    <property type="entry name" value="P4Hc"/>
    <property type="match status" value="1"/>
</dbReference>
<protein>
    <submittedName>
        <fullName evidence="6">2OG-Fe(II) oxygenase</fullName>
    </submittedName>
</protein>
<evidence type="ECO:0000259" key="5">
    <source>
        <dbReference type="SMART" id="SM00702"/>
    </source>
</evidence>
<dbReference type="PANTHER" id="PTHR12117">
    <property type="entry name" value="HISTONE ACETYLTRANSFERASE COMPLEX"/>
    <property type="match status" value="1"/>
</dbReference>
<organism evidence="6 7">
    <name type="scientific">Actinokineospora soli</name>
    <dbReference type="NCBI Taxonomy" id="1048753"/>
    <lineage>
        <taxon>Bacteria</taxon>
        <taxon>Bacillati</taxon>
        <taxon>Actinomycetota</taxon>
        <taxon>Actinomycetes</taxon>
        <taxon>Pseudonocardiales</taxon>
        <taxon>Pseudonocardiaceae</taxon>
        <taxon>Actinokineospora</taxon>
    </lineage>
</organism>
<evidence type="ECO:0000256" key="3">
    <source>
        <dbReference type="ARBA" id="ARBA00023002"/>
    </source>
</evidence>
<dbReference type="Proteomes" id="UP001596512">
    <property type="component" value="Unassembled WGS sequence"/>
</dbReference>
<feature type="region of interest" description="Disordered" evidence="4">
    <location>
        <begin position="148"/>
        <end position="170"/>
    </location>
</feature>
<feature type="domain" description="Prolyl 4-hydroxylase alpha subunit" evidence="5">
    <location>
        <begin position="15"/>
        <end position="205"/>
    </location>
</feature>
<evidence type="ECO:0000256" key="4">
    <source>
        <dbReference type="SAM" id="MobiDB-lite"/>
    </source>
</evidence>
<comment type="cofactor">
    <cofactor evidence="1">
        <name>L-ascorbate</name>
        <dbReference type="ChEBI" id="CHEBI:38290"/>
    </cofactor>
</comment>
<evidence type="ECO:0000313" key="7">
    <source>
        <dbReference type="Proteomes" id="UP001596512"/>
    </source>
</evidence>
<dbReference type="Gene3D" id="2.60.120.620">
    <property type="entry name" value="q2cbj1_9rhob like domain"/>
    <property type="match status" value="1"/>
</dbReference>
<feature type="compositionally biased region" description="Basic and acidic residues" evidence="4">
    <location>
        <begin position="151"/>
        <end position="163"/>
    </location>
</feature>
<sequence>MLDTGKPFDHITDPFAIHLARDVLSPEQVRALHATAPRDGFKRIEVLDPNHEKQYAMNLRYLVQDNDISAGSDDLAPEWRQLVRELRGETFLRWLEQGTSLELAELSTDIGIYTHDDGDYISIHKDKPNKAITAILYLNPHWPEDGGGAYEVRRSPDPADEPARLIPPRGGQFLAFPPTDRSWHSVSRVTTGGAPQRLTVQLEFWLSPDDRAH</sequence>
<keyword evidence="3" id="KW-0560">Oxidoreductase</keyword>
<reference evidence="7" key="1">
    <citation type="journal article" date="2019" name="Int. J. Syst. Evol. Microbiol.">
        <title>The Global Catalogue of Microorganisms (GCM) 10K type strain sequencing project: providing services to taxonomists for standard genome sequencing and annotation.</title>
        <authorList>
            <consortium name="The Broad Institute Genomics Platform"/>
            <consortium name="The Broad Institute Genome Sequencing Center for Infectious Disease"/>
            <person name="Wu L."/>
            <person name="Ma J."/>
        </authorList>
    </citation>
    <scope>NUCLEOTIDE SEQUENCE [LARGE SCALE GENOMIC DNA]</scope>
    <source>
        <strain evidence="7">JCM 17695</strain>
    </source>
</reference>